<organism evidence="1">
    <name type="scientific">Phallusia mammillata</name>
    <dbReference type="NCBI Taxonomy" id="59560"/>
    <lineage>
        <taxon>Eukaryota</taxon>
        <taxon>Metazoa</taxon>
        <taxon>Chordata</taxon>
        <taxon>Tunicata</taxon>
        <taxon>Ascidiacea</taxon>
        <taxon>Phlebobranchia</taxon>
        <taxon>Ascidiidae</taxon>
        <taxon>Phallusia</taxon>
    </lineage>
</organism>
<name>A0A6F9DHJ7_9ASCI</name>
<proteinExistence type="evidence at transcript level"/>
<reference evidence="1" key="1">
    <citation type="submission" date="2020-04" db="EMBL/GenBank/DDBJ databases">
        <authorList>
            <person name="Neveu A P."/>
        </authorList>
    </citation>
    <scope>NUCLEOTIDE SEQUENCE</scope>
    <source>
        <tissue evidence="1">Whole embryo</tissue>
    </source>
</reference>
<gene>
    <name evidence="1" type="primary">LOC100184750</name>
</gene>
<dbReference type="InterPro" id="IPR029236">
    <property type="entry name" value="DUF4618"/>
</dbReference>
<dbReference type="PANTHER" id="PTHR28574:SF1">
    <property type="entry name" value="RIKEN CDNA 6820408C15 GENE"/>
    <property type="match status" value="1"/>
</dbReference>
<evidence type="ECO:0000313" key="1">
    <source>
        <dbReference type="EMBL" id="CAB3262892.1"/>
    </source>
</evidence>
<dbReference type="AlphaFoldDB" id="A0A6F9DHJ7"/>
<sequence>MMSETLSPEPATALGESHSGTTACSSLCLHPWNKKPVPIDRTVEILKNDRIKILHAQVEARKHSVEAYSKLQEFLQNLNISLQQEICETEGEIHRNVTRLLEKYEKCSSATKVMSIRHSSDVEYARKDYKTAKEIADSDTRELEVQLLSLEHQLDFLLSDLQVLRTYKDKEYPVKAMTITKLQNNVHHQSQQHKAELTELERIITGEQNQMISSRENKTLAILNNAADSVYQTTAPSSLKQLTQHNMVLRHEIELNGQNNAKIQAEIAKLKSEVSELRKMKQTNVRRFVFPEAHHSTAICSPDEDVILDIPKQRQLPI</sequence>
<protein>
    <submittedName>
        <fullName evidence="1">Uncharacterized protein LOC100184750</fullName>
    </submittedName>
</protein>
<dbReference type="Pfam" id="PF15397">
    <property type="entry name" value="DUF4618"/>
    <property type="match status" value="1"/>
</dbReference>
<accession>A0A6F9DHJ7</accession>
<dbReference type="EMBL" id="LR787030">
    <property type="protein sequence ID" value="CAB3262892.1"/>
    <property type="molecule type" value="mRNA"/>
</dbReference>
<dbReference type="PANTHER" id="PTHR28574">
    <property type="entry name" value="RIKEN CDNA 6820408C15"/>
    <property type="match status" value="1"/>
</dbReference>